<dbReference type="EMBL" id="MUZR01000002">
    <property type="protein sequence ID" value="OOC11445.1"/>
    <property type="molecule type" value="Genomic_DNA"/>
</dbReference>
<feature type="domain" description="Carrier" evidence="1">
    <location>
        <begin position="1"/>
        <end position="81"/>
    </location>
</feature>
<dbReference type="AlphaFoldDB" id="A0A1V3A278"/>
<evidence type="ECO:0000313" key="3">
    <source>
        <dbReference type="Proteomes" id="UP000189177"/>
    </source>
</evidence>
<dbReference type="InterPro" id="IPR036736">
    <property type="entry name" value="ACP-like_sf"/>
</dbReference>
<organism evidence="2 3">
    <name type="scientific">Thioalkalivibrio halophilus</name>
    <dbReference type="NCBI Taxonomy" id="252474"/>
    <lineage>
        <taxon>Bacteria</taxon>
        <taxon>Pseudomonadati</taxon>
        <taxon>Pseudomonadota</taxon>
        <taxon>Gammaproteobacteria</taxon>
        <taxon>Chromatiales</taxon>
        <taxon>Ectothiorhodospiraceae</taxon>
        <taxon>Thioalkalivibrio</taxon>
    </lineage>
</organism>
<dbReference type="SUPFAM" id="SSF47336">
    <property type="entry name" value="ACP-like"/>
    <property type="match status" value="1"/>
</dbReference>
<evidence type="ECO:0000313" key="2">
    <source>
        <dbReference type="EMBL" id="OOC11445.1"/>
    </source>
</evidence>
<dbReference type="InterPro" id="IPR009081">
    <property type="entry name" value="PP-bd_ACP"/>
</dbReference>
<dbReference type="PROSITE" id="PS50075">
    <property type="entry name" value="CARRIER"/>
    <property type="match status" value="1"/>
</dbReference>
<comment type="caution">
    <text evidence="2">The sequence shown here is derived from an EMBL/GenBank/DDBJ whole genome shotgun (WGS) entry which is preliminary data.</text>
</comment>
<reference evidence="2 3" key="1">
    <citation type="submission" date="2017-02" db="EMBL/GenBank/DDBJ databases">
        <title>Genomic diversity within the haloalkaliphilic genus Thioalkalivibrio.</title>
        <authorList>
            <person name="Ahn A.-C."/>
            <person name="Meier-Kolthoff J."/>
            <person name="Overmars L."/>
            <person name="Richter M."/>
            <person name="Woyke T."/>
            <person name="Sorokin D.Y."/>
            <person name="Muyzer G."/>
        </authorList>
    </citation>
    <scope>NUCLEOTIDE SEQUENCE [LARGE SCALE GENOMIC DNA]</scope>
    <source>
        <strain evidence="2 3">HL17</strain>
    </source>
</reference>
<gene>
    <name evidence="2" type="ORF">B1A74_00280</name>
</gene>
<name>A0A1V3A278_9GAMM</name>
<proteinExistence type="predicted"/>
<dbReference type="OrthoDB" id="8527261at2"/>
<dbReference type="RefSeq" id="WP_077243429.1">
    <property type="nucleotide sequence ID" value="NZ_MUZR01000002.1"/>
</dbReference>
<evidence type="ECO:0000259" key="1">
    <source>
        <dbReference type="PROSITE" id="PS50075"/>
    </source>
</evidence>
<dbReference type="Proteomes" id="UP000189177">
    <property type="component" value="Unassembled WGS sequence"/>
</dbReference>
<sequence length="84" mass="9140">MSSIEQVKTIIDSTLELGGRARAFGRETPLLGDIPELDSMAVVNLMTTMEEQFDIVVEDDEVSAETFATLGDLVDFVDFKLAAA</sequence>
<accession>A0A1V3A278</accession>
<dbReference type="Pfam" id="PF00550">
    <property type="entry name" value="PP-binding"/>
    <property type="match status" value="1"/>
</dbReference>
<dbReference type="Gene3D" id="1.10.1200.10">
    <property type="entry name" value="ACP-like"/>
    <property type="match status" value="1"/>
</dbReference>
<protein>
    <submittedName>
        <fullName evidence="2">Acyl carrier protein</fullName>
    </submittedName>
</protein>
<keyword evidence="3" id="KW-1185">Reference proteome</keyword>
<dbReference type="STRING" id="252474.B1A74_00280"/>